<organism evidence="1">
    <name type="scientific">uncultured Caudovirales phage</name>
    <dbReference type="NCBI Taxonomy" id="2100421"/>
    <lineage>
        <taxon>Viruses</taxon>
        <taxon>Duplodnaviria</taxon>
        <taxon>Heunggongvirae</taxon>
        <taxon>Uroviricota</taxon>
        <taxon>Caudoviricetes</taxon>
        <taxon>Peduoviridae</taxon>
        <taxon>Maltschvirus</taxon>
        <taxon>Maltschvirus maltsch</taxon>
    </lineage>
</organism>
<evidence type="ECO:0000313" key="1">
    <source>
        <dbReference type="EMBL" id="CAB5225870.1"/>
    </source>
</evidence>
<dbReference type="EMBL" id="LR798353">
    <property type="protein sequence ID" value="CAB5225870.1"/>
    <property type="molecule type" value="Genomic_DNA"/>
</dbReference>
<gene>
    <name evidence="1" type="ORF">UFOVP758_27</name>
</gene>
<accession>A0A6J7X8C2</accession>
<proteinExistence type="predicted"/>
<sequence>MDILDSKTDKELTQSLLAELAKARNELSCAKGDLDKANNRLNFLLVIANKLIDRKE</sequence>
<protein>
    <submittedName>
        <fullName evidence="1">Uncharacterized protein</fullName>
    </submittedName>
</protein>
<name>A0A6J7X8C2_9CAUD</name>
<reference evidence="1" key="1">
    <citation type="submission" date="2020-05" db="EMBL/GenBank/DDBJ databases">
        <authorList>
            <person name="Chiriac C."/>
            <person name="Salcher M."/>
            <person name="Ghai R."/>
            <person name="Kavagutti S V."/>
        </authorList>
    </citation>
    <scope>NUCLEOTIDE SEQUENCE</scope>
</reference>